<evidence type="ECO:0000313" key="11">
    <source>
        <dbReference type="Ensembl" id="ENSCCRP00010073129.1"/>
    </source>
</evidence>
<proteinExistence type="predicted"/>
<dbReference type="InterPro" id="IPR018983">
    <property type="entry name" value="U3_snoRNA-assocProt_15_C"/>
</dbReference>
<comment type="function">
    <text evidence="7">Ribosome biogenesis factor. Involved in nucleolar processing of pre-18S ribosomal RNA. Required for optimal pre-ribosomal RNA transcription by RNA polymerase I. Part of the small subunit (SSU) processome, first precursor of the small eukaryotic ribosomal subunit. During the assembly of the SSU processome in the nucleolus, many ribosome biogenesis factors, an RNA chaperone and ribosomal proteins associate with the nascent pre-rRNA and work in concert to generate RNA folding, modifications, rearrangements and cleavage as well as targeted degradation of pre-ribosomal RNA by the RNA exosome.</text>
</comment>
<dbReference type="InterPro" id="IPR001680">
    <property type="entry name" value="WD40_rpt"/>
</dbReference>
<keyword evidence="4 9" id="KW-0853">WD repeat</keyword>
<gene>
    <name evidence="11" type="primary">LOC109110183</name>
</gene>
<keyword evidence="12" id="KW-1185">Reference proteome</keyword>
<evidence type="ECO:0000256" key="7">
    <source>
        <dbReference type="ARBA" id="ARBA00045437"/>
    </source>
</evidence>
<feature type="domain" description="U3 small nucleolar RNA-associated protein 15 C-terminal" evidence="10">
    <location>
        <begin position="390"/>
        <end position="536"/>
    </location>
</feature>
<dbReference type="GO" id="GO:0005730">
    <property type="term" value="C:nucleolus"/>
    <property type="evidence" value="ECO:0007669"/>
    <property type="project" value="UniProtKB-SubCell"/>
</dbReference>
<accession>A0A8C1M6L1</accession>
<dbReference type="SUPFAM" id="SSF50978">
    <property type="entry name" value="WD40 repeat-like"/>
    <property type="match status" value="1"/>
</dbReference>
<feature type="repeat" description="WD" evidence="9">
    <location>
        <begin position="163"/>
        <end position="204"/>
    </location>
</feature>
<reference evidence="11" key="1">
    <citation type="submission" date="2025-08" db="UniProtKB">
        <authorList>
            <consortium name="Ensembl"/>
        </authorList>
    </citation>
    <scope>IDENTIFICATION</scope>
</reference>
<dbReference type="PANTHER" id="PTHR19924">
    <property type="entry name" value="UTP15 U3 SMALL NUCLEOLAR RNA-ASSOCIATED PROTEIN 15 FAMILY MEMBER"/>
    <property type="match status" value="1"/>
</dbReference>
<dbReference type="InterPro" id="IPR036322">
    <property type="entry name" value="WD40_repeat_dom_sf"/>
</dbReference>
<comment type="subcellular location">
    <subcellularLocation>
        <location evidence="1">Nucleus</location>
        <location evidence="1">Nucleolus</location>
    </subcellularLocation>
</comment>
<dbReference type="GO" id="GO:0006364">
    <property type="term" value="P:rRNA processing"/>
    <property type="evidence" value="ECO:0007669"/>
    <property type="project" value="UniProtKB-KW"/>
</dbReference>
<dbReference type="Ensembl" id="ENSCCRT00010080892.1">
    <property type="protein sequence ID" value="ENSCCRP00010073129.1"/>
    <property type="gene ID" value="ENSCCRG00010031747.1"/>
</dbReference>
<protein>
    <recommendedName>
        <fullName evidence="2">U3 small nucleolar RNA-associated protein 15 homolog</fullName>
    </recommendedName>
</protein>
<dbReference type="Pfam" id="PF09384">
    <property type="entry name" value="UTP15_C"/>
    <property type="match status" value="1"/>
</dbReference>
<evidence type="ECO:0000256" key="2">
    <source>
        <dbReference type="ARBA" id="ARBA00018260"/>
    </source>
</evidence>
<dbReference type="GO" id="GO:0045943">
    <property type="term" value="P:positive regulation of transcription by RNA polymerase I"/>
    <property type="evidence" value="ECO:0007669"/>
    <property type="project" value="TreeGrafter"/>
</dbReference>
<reference evidence="11" key="2">
    <citation type="submission" date="2025-09" db="UniProtKB">
        <authorList>
            <consortium name="Ensembl"/>
        </authorList>
    </citation>
    <scope>IDENTIFICATION</scope>
</reference>
<evidence type="ECO:0000256" key="8">
    <source>
        <dbReference type="ARBA" id="ARBA00064469"/>
    </source>
</evidence>
<dbReference type="Pfam" id="PF00400">
    <property type="entry name" value="WD40"/>
    <property type="match status" value="4"/>
</dbReference>
<organism evidence="11 12">
    <name type="scientific">Cyprinus carpio</name>
    <name type="common">Common carp</name>
    <dbReference type="NCBI Taxonomy" id="7962"/>
    <lineage>
        <taxon>Eukaryota</taxon>
        <taxon>Metazoa</taxon>
        <taxon>Chordata</taxon>
        <taxon>Craniata</taxon>
        <taxon>Vertebrata</taxon>
        <taxon>Euteleostomi</taxon>
        <taxon>Actinopterygii</taxon>
        <taxon>Neopterygii</taxon>
        <taxon>Teleostei</taxon>
        <taxon>Ostariophysi</taxon>
        <taxon>Cypriniformes</taxon>
        <taxon>Cyprinidae</taxon>
        <taxon>Cyprininae</taxon>
        <taxon>Cyprinus</taxon>
    </lineage>
</organism>
<dbReference type="FunFam" id="2.130.10.10:FF:002886">
    <property type="entry name" value="U3 small nucleolar RNA-associated protein 15 homolog"/>
    <property type="match status" value="1"/>
</dbReference>
<evidence type="ECO:0000256" key="6">
    <source>
        <dbReference type="ARBA" id="ARBA00023242"/>
    </source>
</evidence>
<keyword evidence="5" id="KW-0677">Repeat</keyword>
<dbReference type="SMART" id="SM00320">
    <property type="entry name" value="WD40"/>
    <property type="match status" value="7"/>
</dbReference>
<evidence type="ECO:0000313" key="12">
    <source>
        <dbReference type="Proteomes" id="UP000694427"/>
    </source>
</evidence>
<dbReference type="AlphaFoldDB" id="A0A8C1M6L1"/>
<dbReference type="CDD" id="cd00200">
    <property type="entry name" value="WD40"/>
    <property type="match status" value="1"/>
</dbReference>
<evidence type="ECO:0000256" key="5">
    <source>
        <dbReference type="ARBA" id="ARBA00022737"/>
    </source>
</evidence>
<evidence type="ECO:0000256" key="1">
    <source>
        <dbReference type="ARBA" id="ARBA00004604"/>
    </source>
</evidence>
<evidence type="ECO:0000259" key="10">
    <source>
        <dbReference type="Pfam" id="PF09384"/>
    </source>
</evidence>
<dbReference type="PROSITE" id="PS50082">
    <property type="entry name" value="WD_REPEATS_2"/>
    <property type="match status" value="3"/>
</dbReference>
<dbReference type="PROSITE" id="PS50294">
    <property type="entry name" value="WD_REPEATS_REGION"/>
    <property type="match status" value="1"/>
</dbReference>
<dbReference type="FunFam" id="2.130.10.10:FF:000978">
    <property type="entry name" value="U3 small nucleolar RNA-associated protein 15 homolog"/>
    <property type="match status" value="1"/>
</dbReference>
<name>A0A8C1M6L1_CYPCA</name>
<evidence type="ECO:0000256" key="9">
    <source>
        <dbReference type="PROSITE-ProRule" id="PRU00221"/>
    </source>
</evidence>
<keyword evidence="3" id="KW-0698">rRNA processing</keyword>
<dbReference type="Proteomes" id="UP000694427">
    <property type="component" value="Unplaced"/>
</dbReference>
<dbReference type="PANTHER" id="PTHR19924:SF26">
    <property type="entry name" value="U3 SMALL NUCLEOLAR RNA-ASSOCIATED PROTEIN 15 HOMOLOG"/>
    <property type="match status" value="1"/>
</dbReference>
<dbReference type="Gene3D" id="2.130.10.10">
    <property type="entry name" value="YVTN repeat-like/Quinoprotein amine dehydrogenase"/>
    <property type="match status" value="2"/>
</dbReference>
<feature type="repeat" description="WD" evidence="9">
    <location>
        <begin position="289"/>
        <end position="321"/>
    </location>
</feature>
<evidence type="ECO:0000256" key="3">
    <source>
        <dbReference type="ARBA" id="ARBA00022552"/>
    </source>
</evidence>
<dbReference type="InterPro" id="IPR015943">
    <property type="entry name" value="WD40/YVTN_repeat-like_dom_sf"/>
</dbReference>
<keyword evidence="6" id="KW-0539">Nucleus</keyword>
<sequence length="563" mass="63364">MCLFCVPMPYIRCVVWIMSVWMWKSPEVLLYCRCSEGREPVFISDMASFKPTKVQFLPKLGEKVTEDTLYWKNYKSPVQIKEFGAVTKIDFSPLAPHNYAVTASTRIHVYGLHSQEPIRSFTRFRDTAYGGSFRGDGKLLVAGSEEGLIRLFDISGRVALRQFTGHSKAVHVTSFLSDGFRVVSGSDDLTFRVWDVPSAVELSSITEHTDYIRALAPSKLNPDLFVTGSYDHTVKVFDMRSGSSVMTMQHGHPVECVLLYPSEALLVSTGGRYVKIWDLLKGGQELVSLKNHHKTVTCACLSSVGNKLLTGSLDRHVKVYNSSYKVVHNFDCDASILSMAVAPDDEVVAVGMTNGVLSVRHRKHKKDKETLTSRRRRGPSYRVFVKGKNFVPRQDDFLVSKPVKQYLRKYDKQLKSFEVSKALDTALQTWTRTSKPEVTVAVIIELNRRGTLKNALAGRNEESLTKILNFLLKHIFDPRFSRPLLTVGDIVLDLYRQVLHQSPVVERQLQRLMEVLGREAELQQELLQVLGILDTLFASLTPRKEVAALAALPVDQGPQLQAA</sequence>
<feature type="repeat" description="WD" evidence="9">
    <location>
        <begin position="205"/>
        <end position="247"/>
    </location>
</feature>
<evidence type="ECO:0000256" key="4">
    <source>
        <dbReference type="ARBA" id="ARBA00022574"/>
    </source>
</evidence>
<comment type="subunit">
    <text evidence="8">Part of the small subunit (SSU) processome, composed of more than 70 proteins and the RNA chaperone small nucleolar RNA (snoRNA) U3. May be a component of the proposed t-UTP subcomplex of the ribosomal small subunit (SSU) processome.</text>
</comment>